<protein>
    <recommendedName>
        <fullName evidence="4">PEP-CTERM protein-sorting domain-containing protein</fullName>
    </recommendedName>
</protein>
<evidence type="ECO:0000313" key="3">
    <source>
        <dbReference type="Proteomes" id="UP000320386"/>
    </source>
</evidence>
<keyword evidence="1" id="KW-0732">Signal</keyword>
<organism evidence="2 3">
    <name type="scientific">Mucisphaera calidilacus</name>
    <dbReference type="NCBI Taxonomy" id="2527982"/>
    <lineage>
        <taxon>Bacteria</taxon>
        <taxon>Pseudomonadati</taxon>
        <taxon>Planctomycetota</taxon>
        <taxon>Phycisphaerae</taxon>
        <taxon>Phycisphaerales</taxon>
        <taxon>Phycisphaeraceae</taxon>
        <taxon>Mucisphaera</taxon>
    </lineage>
</organism>
<feature type="chain" id="PRO_5021728426" description="PEP-CTERM protein-sorting domain-containing protein" evidence="1">
    <location>
        <begin position="21"/>
        <end position="208"/>
    </location>
</feature>
<dbReference type="Proteomes" id="UP000320386">
    <property type="component" value="Chromosome"/>
</dbReference>
<reference evidence="2 3" key="1">
    <citation type="submission" date="2019-02" db="EMBL/GenBank/DDBJ databases">
        <title>Deep-cultivation of Planctomycetes and their phenomic and genomic characterization uncovers novel biology.</title>
        <authorList>
            <person name="Wiegand S."/>
            <person name="Jogler M."/>
            <person name="Boedeker C."/>
            <person name="Pinto D."/>
            <person name="Vollmers J."/>
            <person name="Rivas-Marin E."/>
            <person name="Kohn T."/>
            <person name="Peeters S.H."/>
            <person name="Heuer A."/>
            <person name="Rast P."/>
            <person name="Oberbeckmann S."/>
            <person name="Bunk B."/>
            <person name="Jeske O."/>
            <person name="Meyerdierks A."/>
            <person name="Storesund J.E."/>
            <person name="Kallscheuer N."/>
            <person name="Luecker S."/>
            <person name="Lage O.M."/>
            <person name="Pohl T."/>
            <person name="Merkel B.J."/>
            <person name="Hornburger P."/>
            <person name="Mueller R.-W."/>
            <person name="Bruemmer F."/>
            <person name="Labrenz M."/>
            <person name="Spormann A.M."/>
            <person name="Op den Camp H."/>
            <person name="Overmann J."/>
            <person name="Amann R."/>
            <person name="Jetten M.S.M."/>
            <person name="Mascher T."/>
            <person name="Medema M.H."/>
            <person name="Devos D.P."/>
            <person name="Kaster A.-K."/>
            <person name="Ovreas L."/>
            <person name="Rohde M."/>
            <person name="Galperin M.Y."/>
            <person name="Jogler C."/>
        </authorList>
    </citation>
    <scope>NUCLEOTIDE SEQUENCE [LARGE SCALE GENOMIC DNA]</scope>
    <source>
        <strain evidence="2 3">Pan265</strain>
    </source>
</reference>
<feature type="signal peptide" evidence="1">
    <location>
        <begin position="1"/>
        <end position="20"/>
    </location>
</feature>
<dbReference type="EMBL" id="CP036280">
    <property type="protein sequence ID" value="QDU70401.1"/>
    <property type="molecule type" value="Genomic_DNA"/>
</dbReference>
<accession>A0A518BTU3</accession>
<proteinExistence type="predicted"/>
<dbReference type="AlphaFoldDB" id="A0A518BTU3"/>
<evidence type="ECO:0000256" key="1">
    <source>
        <dbReference type="SAM" id="SignalP"/>
    </source>
</evidence>
<dbReference type="RefSeq" id="WP_145444472.1">
    <property type="nucleotide sequence ID" value="NZ_CP036280.1"/>
</dbReference>
<evidence type="ECO:0000313" key="2">
    <source>
        <dbReference type="EMBL" id="QDU70401.1"/>
    </source>
</evidence>
<evidence type="ECO:0008006" key="4">
    <source>
        <dbReference type="Google" id="ProtNLM"/>
    </source>
</evidence>
<sequence precursor="true">MKTISMTTLMMLAATMSAQADVFTVAKHDAAHPSGWGYYIGQTFTLQDQGLHGTGSIPADLSTAYLHSFKVFPWAADRNPEPLPETAYVYPAALMPLDSDFAEVGMFSLGMGTHVGEGVYAFDAIELDVAESYAFVLSEAAGILYWNSSPYDGGEAYWTNGSTRGTSHTIEAFHTDIDFRAVLSTDGVVPEPALASLMGLGLLAIARR</sequence>
<keyword evidence="3" id="KW-1185">Reference proteome</keyword>
<gene>
    <name evidence="2" type="ORF">Pan265_02280</name>
</gene>
<dbReference type="KEGG" id="mcad:Pan265_02280"/>
<name>A0A518BTU3_9BACT</name>